<dbReference type="PROSITE" id="PS00211">
    <property type="entry name" value="ABC_TRANSPORTER_1"/>
    <property type="match status" value="1"/>
</dbReference>
<dbReference type="InterPro" id="IPR017871">
    <property type="entry name" value="ABC_transporter-like_CS"/>
</dbReference>
<dbReference type="GO" id="GO:0005886">
    <property type="term" value="C:plasma membrane"/>
    <property type="evidence" value="ECO:0007669"/>
    <property type="project" value="UniProtKB-SubCell"/>
</dbReference>
<dbReference type="Gene3D" id="3.40.50.300">
    <property type="entry name" value="P-loop containing nucleotide triphosphate hydrolases"/>
    <property type="match status" value="1"/>
</dbReference>
<accession>A0A917S1S2</accession>
<dbReference type="FunFam" id="3.40.50.300:FF:001209">
    <property type="entry name" value="ABC transporter, ATP-binding protein"/>
    <property type="match status" value="1"/>
</dbReference>
<dbReference type="InterPro" id="IPR003439">
    <property type="entry name" value="ABC_transporter-like_ATP-bd"/>
</dbReference>
<proteinExistence type="predicted"/>
<dbReference type="GO" id="GO:0016887">
    <property type="term" value="F:ATP hydrolysis activity"/>
    <property type="evidence" value="ECO:0007669"/>
    <property type="project" value="InterPro"/>
</dbReference>
<evidence type="ECO:0000256" key="1">
    <source>
        <dbReference type="ARBA" id="ARBA00004202"/>
    </source>
</evidence>
<evidence type="ECO:0000313" key="7">
    <source>
        <dbReference type="Proteomes" id="UP000654670"/>
    </source>
</evidence>
<dbReference type="InterPro" id="IPR027417">
    <property type="entry name" value="P-loop_NTPase"/>
</dbReference>
<dbReference type="GO" id="GO:0022857">
    <property type="term" value="F:transmembrane transporter activity"/>
    <property type="evidence" value="ECO:0007669"/>
    <property type="project" value="UniProtKB-ARBA"/>
</dbReference>
<sequence length="220" mass="24611">MNESTFHIHQLHYKNILSIDDLSIPSGMITCIIGESGSGKTTLLKMLNHMISPESGDIEIEGRSVFEWNPVELRREVVMMAQTPVMFGGTVKDNLLIGLRFSEKPAVTDARLKKVLKDVHLDKALDEESDALSGGEKQRVSLARILLLDPPVLLLDEPSSALDEETTQFIMKKLAEFVKNNKKTLVMITHSTAVVRAFADHIIEINKGQVVRESEHIEQQ</sequence>
<feature type="domain" description="ABC transporter" evidence="5">
    <location>
        <begin position="1"/>
        <end position="220"/>
    </location>
</feature>
<dbReference type="SUPFAM" id="SSF52540">
    <property type="entry name" value="P-loop containing nucleoside triphosphate hydrolases"/>
    <property type="match status" value="1"/>
</dbReference>
<gene>
    <name evidence="6" type="ORF">GCM10007968_09210</name>
</gene>
<evidence type="ECO:0000313" key="6">
    <source>
        <dbReference type="EMBL" id="GGL47292.1"/>
    </source>
</evidence>
<dbReference type="Proteomes" id="UP000654670">
    <property type="component" value="Unassembled WGS sequence"/>
</dbReference>
<reference evidence="6" key="2">
    <citation type="submission" date="2020-09" db="EMBL/GenBank/DDBJ databases">
        <authorList>
            <person name="Sun Q."/>
            <person name="Ohkuma M."/>
        </authorList>
    </citation>
    <scope>NUCLEOTIDE SEQUENCE</scope>
    <source>
        <strain evidence="6">JCM 15325</strain>
    </source>
</reference>
<dbReference type="AlphaFoldDB" id="A0A917S1S2"/>
<evidence type="ECO:0000256" key="2">
    <source>
        <dbReference type="ARBA" id="ARBA00022448"/>
    </source>
</evidence>
<keyword evidence="3" id="KW-0547">Nucleotide-binding</keyword>
<evidence type="ECO:0000256" key="4">
    <source>
        <dbReference type="ARBA" id="ARBA00022840"/>
    </source>
</evidence>
<dbReference type="CDD" id="cd03225">
    <property type="entry name" value="ABC_cobalt_CbiO_domain1"/>
    <property type="match status" value="1"/>
</dbReference>
<reference evidence="6" key="1">
    <citation type="journal article" date="2014" name="Int. J. Syst. Evol. Microbiol.">
        <title>Complete genome sequence of Corynebacterium casei LMG S-19264T (=DSM 44701T), isolated from a smear-ripened cheese.</title>
        <authorList>
            <consortium name="US DOE Joint Genome Institute (JGI-PGF)"/>
            <person name="Walter F."/>
            <person name="Albersmeier A."/>
            <person name="Kalinowski J."/>
            <person name="Ruckert C."/>
        </authorList>
    </citation>
    <scope>NUCLEOTIDE SEQUENCE</scope>
    <source>
        <strain evidence="6">JCM 15325</strain>
    </source>
</reference>
<dbReference type="InterPro" id="IPR003593">
    <property type="entry name" value="AAA+_ATPase"/>
</dbReference>
<evidence type="ECO:0000259" key="5">
    <source>
        <dbReference type="PROSITE" id="PS50893"/>
    </source>
</evidence>
<keyword evidence="4 6" id="KW-0067">ATP-binding</keyword>
<dbReference type="SMART" id="SM00382">
    <property type="entry name" value="AAA"/>
    <property type="match status" value="1"/>
</dbReference>
<keyword evidence="7" id="KW-1185">Reference proteome</keyword>
<name>A0A917S1S2_9BACL</name>
<comment type="subcellular location">
    <subcellularLocation>
        <location evidence="1">Cell membrane</location>
        <topology evidence="1">Peripheral membrane protein</topology>
    </subcellularLocation>
</comment>
<keyword evidence="2" id="KW-0813">Transport</keyword>
<dbReference type="RefSeq" id="WP_188801912.1">
    <property type="nucleotide sequence ID" value="NZ_BMOK01000003.1"/>
</dbReference>
<dbReference type="InterPro" id="IPR015856">
    <property type="entry name" value="ABC_transpr_CbiO/EcfA_su"/>
</dbReference>
<protein>
    <submittedName>
        <fullName evidence="6">ABC transporter ATP-binding protein</fullName>
    </submittedName>
</protein>
<dbReference type="PROSITE" id="PS50893">
    <property type="entry name" value="ABC_TRANSPORTER_2"/>
    <property type="match status" value="1"/>
</dbReference>
<dbReference type="PANTHER" id="PTHR43423:SF1">
    <property type="entry name" value="ABC TRANSPORTER I FAMILY MEMBER 17"/>
    <property type="match status" value="1"/>
</dbReference>
<dbReference type="PANTHER" id="PTHR43423">
    <property type="entry name" value="ABC TRANSPORTER I FAMILY MEMBER 17"/>
    <property type="match status" value="1"/>
</dbReference>
<dbReference type="EMBL" id="BMOK01000003">
    <property type="protein sequence ID" value="GGL47292.1"/>
    <property type="molecule type" value="Genomic_DNA"/>
</dbReference>
<comment type="caution">
    <text evidence="6">The sequence shown here is derived from an EMBL/GenBank/DDBJ whole genome shotgun (WGS) entry which is preliminary data.</text>
</comment>
<evidence type="ECO:0000256" key="3">
    <source>
        <dbReference type="ARBA" id="ARBA00022741"/>
    </source>
</evidence>
<dbReference type="Pfam" id="PF00005">
    <property type="entry name" value="ABC_tran"/>
    <property type="match status" value="1"/>
</dbReference>
<organism evidence="6 7">
    <name type="scientific">Sporolactobacillus putidus</name>
    <dbReference type="NCBI Taxonomy" id="492735"/>
    <lineage>
        <taxon>Bacteria</taxon>
        <taxon>Bacillati</taxon>
        <taxon>Bacillota</taxon>
        <taxon>Bacilli</taxon>
        <taxon>Bacillales</taxon>
        <taxon>Sporolactobacillaceae</taxon>
        <taxon>Sporolactobacillus</taxon>
    </lineage>
</organism>
<dbReference type="GO" id="GO:0005524">
    <property type="term" value="F:ATP binding"/>
    <property type="evidence" value="ECO:0007669"/>
    <property type="project" value="UniProtKB-KW"/>
</dbReference>